<dbReference type="Gene3D" id="3.20.20.70">
    <property type="entry name" value="Aldolase class I"/>
    <property type="match status" value="1"/>
</dbReference>
<comment type="catalytic activity">
    <reaction evidence="6 7">
        <text>orotidine 5'-phosphate + H(+) = UMP + CO2</text>
        <dbReference type="Rhea" id="RHEA:11596"/>
        <dbReference type="ChEBI" id="CHEBI:15378"/>
        <dbReference type="ChEBI" id="CHEBI:16526"/>
        <dbReference type="ChEBI" id="CHEBI:57538"/>
        <dbReference type="ChEBI" id="CHEBI:57865"/>
        <dbReference type="EC" id="4.1.1.23"/>
    </reaction>
</comment>
<reference evidence="10" key="1">
    <citation type="submission" date="2016-11" db="EMBL/GenBank/DDBJ databases">
        <authorList>
            <person name="Jaros S."/>
            <person name="Januszkiewicz K."/>
            <person name="Wedrychowicz H."/>
        </authorList>
    </citation>
    <scope>NUCLEOTIDE SEQUENCE [LARGE SCALE GENOMIC DNA]</scope>
    <source>
        <strain evidence="10">DSM 4029</strain>
    </source>
</reference>
<evidence type="ECO:0000256" key="5">
    <source>
        <dbReference type="ARBA" id="ARBA00023239"/>
    </source>
</evidence>
<dbReference type="AlphaFoldDB" id="A0AAQ1RVQ1"/>
<dbReference type="FunFam" id="3.20.20.70:FF:000246">
    <property type="entry name" value="Orotidine 5'-phosphate decarboxylase"/>
    <property type="match status" value="1"/>
</dbReference>
<evidence type="ECO:0000256" key="7">
    <source>
        <dbReference type="HAMAP-Rule" id="MF_01215"/>
    </source>
</evidence>
<keyword evidence="3 7" id="KW-0210">Decarboxylase</keyword>
<name>A0AAQ1RVQ1_9FIRM</name>
<dbReference type="PROSITE" id="PS00156">
    <property type="entry name" value="OMPDECASE"/>
    <property type="match status" value="1"/>
</dbReference>
<gene>
    <name evidence="7" type="primary">pyrF</name>
    <name evidence="9" type="ORF">SAMN05444424_1263</name>
</gene>
<dbReference type="GO" id="GO:0006207">
    <property type="term" value="P:'de novo' pyrimidine nucleobase biosynthetic process"/>
    <property type="evidence" value="ECO:0007669"/>
    <property type="project" value="InterPro"/>
</dbReference>
<dbReference type="InterPro" id="IPR011995">
    <property type="entry name" value="OMPdecase_type-2"/>
</dbReference>
<comment type="pathway">
    <text evidence="1 7">Pyrimidine metabolism; UMP biosynthesis via de novo pathway; UMP from orotate: step 2/2.</text>
</comment>
<comment type="caution">
    <text evidence="9">The sequence shown here is derived from an EMBL/GenBank/DDBJ whole genome shotgun (WGS) entry which is preliminary data.</text>
</comment>
<dbReference type="GO" id="GO:0044205">
    <property type="term" value="P:'de novo' UMP biosynthetic process"/>
    <property type="evidence" value="ECO:0007669"/>
    <property type="project" value="UniProtKB-UniRule"/>
</dbReference>
<protein>
    <recommendedName>
        <fullName evidence="7">Orotidine 5'-phosphate decarboxylase</fullName>
        <ecNumber evidence="7">4.1.1.23</ecNumber>
    </recommendedName>
    <alternativeName>
        <fullName evidence="7">OMP decarboxylase</fullName>
        <shortName evidence="7">OMPDCase</shortName>
        <shortName evidence="7">OMPdecase</shortName>
    </alternativeName>
</protein>
<evidence type="ECO:0000256" key="3">
    <source>
        <dbReference type="ARBA" id="ARBA00022793"/>
    </source>
</evidence>
<evidence type="ECO:0000313" key="10">
    <source>
        <dbReference type="Proteomes" id="UP000184089"/>
    </source>
</evidence>
<dbReference type="NCBIfam" id="TIGR02127">
    <property type="entry name" value="pyrF_sub2"/>
    <property type="match status" value="1"/>
</dbReference>
<dbReference type="PANTHER" id="PTHR43375">
    <property type="entry name" value="OROTIDINE 5'-PHOSPHATE DECARBOXYLASE"/>
    <property type="match status" value="1"/>
</dbReference>
<feature type="domain" description="Orotidine 5'-phosphate decarboxylase" evidence="8">
    <location>
        <begin position="18"/>
        <end position="268"/>
    </location>
</feature>
<dbReference type="PANTHER" id="PTHR43375:SF1">
    <property type="entry name" value="OROTIDINE 5'-PHOSPHATE DECARBOXYLASE"/>
    <property type="match status" value="1"/>
</dbReference>
<dbReference type="GO" id="GO:0004590">
    <property type="term" value="F:orotidine-5'-phosphate decarboxylase activity"/>
    <property type="evidence" value="ECO:0007669"/>
    <property type="project" value="UniProtKB-UniRule"/>
</dbReference>
<dbReference type="InterPro" id="IPR013785">
    <property type="entry name" value="Aldolase_TIM"/>
</dbReference>
<dbReference type="InterPro" id="IPR018089">
    <property type="entry name" value="OMPdecase_AS"/>
</dbReference>
<accession>A0AAQ1RVQ1</accession>
<dbReference type="Pfam" id="PF00215">
    <property type="entry name" value="OMPdecase"/>
    <property type="match status" value="1"/>
</dbReference>
<dbReference type="SMART" id="SM00934">
    <property type="entry name" value="OMPdecase"/>
    <property type="match status" value="1"/>
</dbReference>
<proteinExistence type="inferred from homology"/>
<evidence type="ECO:0000256" key="4">
    <source>
        <dbReference type="ARBA" id="ARBA00022975"/>
    </source>
</evidence>
<evidence type="ECO:0000313" key="9">
    <source>
        <dbReference type="EMBL" id="SHG04506.1"/>
    </source>
</evidence>
<evidence type="ECO:0000256" key="1">
    <source>
        <dbReference type="ARBA" id="ARBA00004861"/>
    </source>
</evidence>
<dbReference type="EC" id="4.1.1.23" evidence="7"/>
<organism evidence="9 10">
    <name type="scientific">Bittarella massiliensis</name>
    <name type="common">ex Durand et al. 2017</name>
    <dbReference type="NCBI Taxonomy" id="1720313"/>
    <lineage>
        <taxon>Bacteria</taxon>
        <taxon>Bacillati</taxon>
        <taxon>Bacillota</taxon>
        <taxon>Clostridia</taxon>
        <taxon>Eubacteriales</taxon>
        <taxon>Oscillospiraceae</taxon>
        <taxon>Bittarella (ex Durand et al. 2017)</taxon>
    </lineage>
</organism>
<dbReference type="EMBL" id="FQVY01000002">
    <property type="protein sequence ID" value="SHG04506.1"/>
    <property type="molecule type" value="Genomic_DNA"/>
</dbReference>
<dbReference type="InterPro" id="IPR001754">
    <property type="entry name" value="OMPdeCOase_dom"/>
</dbReference>
<sequence>MNICIADKLYESVAARGPICVGLDTDISYVPQWLAAQYQTPGEAVFAFNRQIIDATADVAGCFKVQIAYYESLGLDGLRAYKDTLAYLRERELVAIADVKRGDIAKTAEMYAKAHFTGDFEADFVTLSPYMGLDSVTPYLPYVEQSGKGLFILVRTSNPGREDFQYLQSEGEPLYDIVGKKVQELGKPYIGTYGYSPVGAVIGGTSSLEAETIRAALDSTFFLIPGYGAQGGKAEDIARYLCRGNGGVVNSSRGVLLAYKKDGDERQFAEASRKEVLRAREEIASACSVYGK</sequence>
<evidence type="ECO:0000256" key="2">
    <source>
        <dbReference type="ARBA" id="ARBA00008847"/>
    </source>
</evidence>
<keyword evidence="4 7" id="KW-0665">Pyrimidine biosynthesis</keyword>
<dbReference type="Proteomes" id="UP000184089">
    <property type="component" value="Unassembled WGS sequence"/>
</dbReference>
<dbReference type="InterPro" id="IPR011060">
    <property type="entry name" value="RibuloseP-bd_barrel"/>
</dbReference>
<evidence type="ECO:0000259" key="8">
    <source>
        <dbReference type="SMART" id="SM00934"/>
    </source>
</evidence>
<comment type="similarity">
    <text evidence="2 7">Belongs to the OMP decarboxylase family. Type 2 subfamily.</text>
</comment>
<keyword evidence="5 7" id="KW-0456">Lyase</keyword>
<dbReference type="SUPFAM" id="SSF51366">
    <property type="entry name" value="Ribulose-phoshate binding barrel"/>
    <property type="match status" value="1"/>
</dbReference>
<dbReference type="CDD" id="cd04725">
    <property type="entry name" value="OMP_decarboxylase_like"/>
    <property type="match status" value="1"/>
</dbReference>
<dbReference type="HAMAP" id="MF_01215">
    <property type="entry name" value="OMPdecase_type2"/>
    <property type="match status" value="1"/>
</dbReference>
<evidence type="ECO:0000256" key="6">
    <source>
        <dbReference type="ARBA" id="ARBA00049157"/>
    </source>
</evidence>
<feature type="active site" description="Proton donor" evidence="7">
    <location>
        <position position="100"/>
    </location>
</feature>